<evidence type="ECO:0000313" key="8">
    <source>
        <dbReference type="Proteomes" id="UP000248882"/>
    </source>
</evidence>
<keyword evidence="8" id="KW-1185">Reference proteome</keyword>
<comment type="caution">
    <text evidence="7">The sequence shown here is derived from an EMBL/GenBank/DDBJ whole genome shotgun (WGS) entry which is preliminary data.</text>
</comment>
<sequence>MILVDSSVWIDYFNGKVNEQTDFLHKSLGTEIICTGDLIMTEVLQGFTADKSFREAKAFFEDLHFFHLGGKEIALTSAENFRLLRKKGVTVRKTIDSVIATFCINNEIDLLHNDKDFEPYVTHLGLKSIF</sequence>
<keyword evidence="3" id="KW-0479">Metal-binding</keyword>
<dbReference type="Gene3D" id="3.40.50.1010">
    <property type="entry name" value="5'-nuclease"/>
    <property type="match status" value="1"/>
</dbReference>
<dbReference type="EMBL" id="QKZT01000001">
    <property type="protein sequence ID" value="PZX58180.1"/>
    <property type="molecule type" value="Genomic_DNA"/>
</dbReference>
<dbReference type="InterPro" id="IPR029060">
    <property type="entry name" value="PIN-like_dom_sf"/>
</dbReference>
<dbReference type="RefSeq" id="WP_111316456.1">
    <property type="nucleotide sequence ID" value="NZ_QKZT01000001.1"/>
</dbReference>
<accession>A0A2W7RIF6</accession>
<dbReference type="CDD" id="cd18760">
    <property type="entry name" value="PIN_MtVapC3-like"/>
    <property type="match status" value="1"/>
</dbReference>
<gene>
    <name evidence="7" type="ORF">LV85_00366</name>
</gene>
<proteinExistence type="predicted"/>
<keyword evidence="1" id="KW-1277">Toxin-antitoxin system</keyword>
<evidence type="ECO:0000259" key="6">
    <source>
        <dbReference type="Pfam" id="PF01850"/>
    </source>
</evidence>
<protein>
    <recommendedName>
        <fullName evidence="6">PIN domain-containing protein</fullName>
    </recommendedName>
</protein>
<organism evidence="7 8">
    <name type="scientific">Algoriphagus chordae</name>
    <dbReference type="NCBI Taxonomy" id="237019"/>
    <lineage>
        <taxon>Bacteria</taxon>
        <taxon>Pseudomonadati</taxon>
        <taxon>Bacteroidota</taxon>
        <taxon>Cytophagia</taxon>
        <taxon>Cytophagales</taxon>
        <taxon>Cyclobacteriaceae</taxon>
        <taxon>Algoriphagus</taxon>
    </lineage>
</organism>
<feature type="domain" description="PIN" evidence="6">
    <location>
        <begin position="2"/>
        <end position="118"/>
    </location>
</feature>
<dbReference type="PANTHER" id="PTHR42740:SF1">
    <property type="entry name" value="RIBONUCLEASE VAPC3"/>
    <property type="match status" value="1"/>
</dbReference>
<dbReference type="OrthoDB" id="9811788at2"/>
<evidence type="ECO:0000256" key="1">
    <source>
        <dbReference type="ARBA" id="ARBA00022649"/>
    </source>
</evidence>
<reference evidence="7 8" key="1">
    <citation type="submission" date="2018-06" db="EMBL/GenBank/DDBJ databases">
        <title>Genomic Encyclopedia of Archaeal and Bacterial Type Strains, Phase II (KMG-II): from individual species to whole genera.</title>
        <authorList>
            <person name="Goeker M."/>
        </authorList>
    </citation>
    <scope>NUCLEOTIDE SEQUENCE [LARGE SCALE GENOMIC DNA]</scope>
    <source>
        <strain evidence="7 8">DSM 19830</strain>
    </source>
</reference>
<dbReference type="InterPro" id="IPR002716">
    <property type="entry name" value="PIN_dom"/>
</dbReference>
<keyword evidence="5" id="KW-0460">Magnesium</keyword>
<dbReference type="PANTHER" id="PTHR42740">
    <property type="entry name" value="RIBONUCLEASE VAPC3"/>
    <property type="match status" value="1"/>
</dbReference>
<dbReference type="InterPro" id="IPR051749">
    <property type="entry name" value="PINc/VapC_TA_RNase"/>
</dbReference>
<evidence type="ECO:0000256" key="4">
    <source>
        <dbReference type="ARBA" id="ARBA00022801"/>
    </source>
</evidence>
<dbReference type="GO" id="GO:0046872">
    <property type="term" value="F:metal ion binding"/>
    <property type="evidence" value="ECO:0007669"/>
    <property type="project" value="UniProtKB-KW"/>
</dbReference>
<evidence type="ECO:0000313" key="7">
    <source>
        <dbReference type="EMBL" id="PZX58180.1"/>
    </source>
</evidence>
<evidence type="ECO:0000256" key="2">
    <source>
        <dbReference type="ARBA" id="ARBA00022722"/>
    </source>
</evidence>
<evidence type="ECO:0000256" key="3">
    <source>
        <dbReference type="ARBA" id="ARBA00022723"/>
    </source>
</evidence>
<dbReference type="Proteomes" id="UP000248882">
    <property type="component" value="Unassembled WGS sequence"/>
</dbReference>
<evidence type="ECO:0000256" key="5">
    <source>
        <dbReference type="ARBA" id="ARBA00022842"/>
    </source>
</evidence>
<dbReference type="GO" id="GO:0016787">
    <property type="term" value="F:hydrolase activity"/>
    <property type="evidence" value="ECO:0007669"/>
    <property type="project" value="UniProtKB-KW"/>
</dbReference>
<dbReference type="GO" id="GO:0004540">
    <property type="term" value="F:RNA nuclease activity"/>
    <property type="evidence" value="ECO:0007669"/>
    <property type="project" value="TreeGrafter"/>
</dbReference>
<keyword evidence="2" id="KW-0540">Nuclease</keyword>
<name>A0A2W7RIF6_9BACT</name>
<keyword evidence="4" id="KW-0378">Hydrolase</keyword>
<dbReference type="Pfam" id="PF01850">
    <property type="entry name" value="PIN"/>
    <property type="match status" value="1"/>
</dbReference>
<dbReference type="SUPFAM" id="SSF88723">
    <property type="entry name" value="PIN domain-like"/>
    <property type="match status" value="1"/>
</dbReference>
<dbReference type="AlphaFoldDB" id="A0A2W7RIF6"/>